<gene>
    <name evidence="1" type="ORF">EZS28_026560</name>
</gene>
<comment type="caution">
    <text evidence="1">The sequence shown here is derived from an EMBL/GenBank/DDBJ whole genome shotgun (WGS) entry which is preliminary data.</text>
</comment>
<evidence type="ECO:0000313" key="1">
    <source>
        <dbReference type="EMBL" id="KAA6377910.1"/>
    </source>
</evidence>
<accession>A0A5J4V6F0</accession>
<sequence>QRFQLNSLQQTLQQARHFIFLLDSPQCSHPPAQPMLAFDEILADLETKLLQQYRLLQGILTYIVK</sequence>
<protein>
    <submittedName>
        <fullName evidence="1">Uncharacterized protein</fullName>
    </submittedName>
</protein>
<organism evidence="1 2">
    <name type="scientific">Streblomastix strix</name>
    <dbReference type="NCBI Taxonomy" id="222440"/>
    <lineage>
        <taxon>Eukaryota</taxon>
        <taxon>Metamonada</taxon>
        <taxon>Preaxostyla</taxon>
        <taxon>Oxymonadida</taxon>
        <taxon>Streblomastigidae</taxon>
        <taxon>Streblomastix</taxon>
    </lineage>
</organism>
<proteinExistence type="predicted"/>
<feature type="non-terminal residue" evidence="1">
    <location>
        <position position="1"/>
    </location>
</feature>
<name>A0A5J4V6F0_9EUKA</name>
<dbReference type="Proteomes" id="UP000324800">
    <property type="component" value="Unassembled WGS sequence"/>
</dbReference>
<evidence type="ECO:0000313" key="2">
    <source>
        <dbReference type="Proteomes" id="UP000324800"/>
    </source>
</evidence>
<dbReference type="EMBL" id="SNRW01009496">
    <property type="protein sequence ID" value="KAA6377910.1"/>
    <property type="molecule type" value="Genomic_DNA"/>
</dbReference>
<dbReference type="AlphaFoldDB" id="A0A5J4V6F0"/>
<reference evidence="1 2" key="1">
    <citation type="submission" date="2019-03" db="EMBL/GenBank/DDBJ databases">
        <title>Single cell metagenomics reveals metabolic interactions within the superorganism composed of flagellate Streblomastix strix and complex community of Bacteroidetes bacteria on its surface.</title>
        <authorList>
            <person name="Treitli S.C."/>
            <person name="Kolisko M."/>
            <person name="Husnik F."/>
            <person name="Keeling P."/>
            <person name="Hampl V."/>
        </authorList>
    </citation>
    <scope>NUCLEOTIDE SEQUENCE [LARGE SCALE GENOMIC DNA]</scope>
    <source>
        <strain evidence="1">ST1C</strain>
    </source>
</reference>